<feature type="compositionally biased region" description="Polar residues" evidence="1">
    <location>
        <begin position="1"/>
        <end position="10"/>
    </location>
</feature>
<proteinExistence type="predicted"/>
<evidence type="ECO:0000313" key="2">
    <source>
        <dbReference type="EMBL" id="KAK9112005.1"/>
    </source>
</evidence>
<feature type="compositionally biased region" description="Basic and acidic residues" evidence="1">
    <location>
        <begin position="526"/>
        <end position="536"/>
    </location>
</feature>
<organism evidence="2 3">
    <name type="scientific">Stephania cephalantha</name>
    <dbReference type="NCBI Taxonomy" id="152367"/>
    <lineage>
        <taxon>Eukaryota</taxon>
        <taxon>Viridiplantae</taxon>
        <taxon>Streptophyta</taxon>
        <taxon>Embryophyta</taxon>
        <taxon>Tracheophyta</taxon>
        <taxon>Spermatophyta</taxon>
        <taxon>Magnoliopsida</taxon>
        <taxon>Ranunculales</taxon>
        <taxon>Menispermaceae</taxon>
        <taxon>Menispermoideae</taxon>
        <taxon>Cissampelideae</taxon>
        <taxon>Stephania</taxon>
    </lineage>
</organism>
<dbReference type="EMBL" id="JBBNAG010000008">
    <property type="protein sequence ID" value="KAK9112005.1"/>
    <property type="molecule type" value="Genomic_DNA"/>
</dbReference>
<dbReference type="Proteomes" id="UP001419268">
    <property type="component" value="Unassembled WGS sequence"/>
</dbReference>
<gene>
    <name evidence="2" type="ORF">Scep_019524</name>
</gene>
<keyword evidence="3" id="KW-1185">Reference proteome</keyword>
<sequence length="536" mass="58992">MARTRSNIRMTSPGEINLTSIASSRFRRNRASDRGRQRATAPFIASRPHRRYRADNDRRPPPLSPRPPVSSSRCVASPLAAGLSRRSDPLSHRAAGQRPPCHYFICSPARLRHGHCAHLLVRIAPLLCARRLVLAVHHRSWLVREPLLSGRAEVADAAGVTPVRRCLSRSSEPRHRRLTDLLPNPARTGGSRLALPQAAARGWSSAVARPLPPWAPPRKDRSTTRLRAVHRIATTSSLSPAGCRRRRRRTGPPRCVASLRFSLPSPRSTPSVALLPAAAAIAALFAAFQHKAHCSWRTRLRWRCCFQIATDVQLTRRAGFLVAVHHRLCGRFASRFFASGASPPAADAAWCHVGRRLPLLLRSSESRDTADSPISSLTRLHGSSLLTRSRAAAAGLELRRGSPPTFVSLGVEAADGGASNAARGRRRISAQLDGGIADPATLSKDGERDRRRDRRRTRRRREEWSGAAWRGRLAARERTSGSEQRRSGAQRCDSGAAVGRSAANSGDATREELTTRWRRLRPRRGAGSERARVATR</sequence>
<comment type="caution">
    <text evidence="2">The sequence shown here is derived from an EMBL/GenBank/DDBJ whole genome shotgun (WGS) entry which is preliminary data.</text>
</comment>
<evidence type="ECO:0000313" key="3">
    <source>
        <dbReference type="Proteomes" id="UP001419268"/>
    </source>
</evidence>
<dbReference type="AlphaFoldDB" id="A0AAP0IBC1"/>
<feature type="region of interest" description="Disordered" evidence="1">
    <location>
        <begin position="168"/>
        <end position="191"/>
    </location>
</feature>
<name>A0AAP0IBC1_9MAGN</name>
<feature type="region of interest" description="Disordered" evidence="1">
    <location>
        <begin position="1"/>
        <end position="75"/>
    </location>
</feature>
<protein>
    <submittedName>
        <fullName evidence="2">Uncharacterized protein</fullName>
    </submittedName>
</protein>
<feature type="compositionally biased region" description="Basic and acidic residues" evidence="1">
    <location>
        <begin position="474"/>
        <end position="486"/>
    </location>
</feature>
<accession>A0AAP0IBC1</accession>
<evidence type="ECO:0000256" key="1">
    <source>
        <dbReference type="SAM" id="MobiDB-lite"/>
    </source>
</evidence>
<reference evidence="2 3" key="1">
    <citation type="submission" date="2024-01" db="EMBL/GenBank/DDBJ databases">
        <title>Genome assemblies of Stephania.</title>
        <authorList>
            <person name="Yang L."/>
        </authorList>
    </citation>
    <scope>NUCLEOTIDE SEQUENCE [LARGE SCALE GENOMIC DNA]</scope>
    <source>
        <strain evidence="2">JXDWG</strain>
        <tissue evidence="2">Leaf</tissue>
    </source>
</reference>
<feature type="region of interest" description="Disordered" evidence="1">
    <location>
        <begin position="429"/>
        <end position="536"/>
    </location>
</feature>